<proteinExistence type="predicted"/>
<dbReference type="AlphaFoldDB" id="A0A0F9PGI3"/>
<accession>A0A0F9PGI3</accession>
<evidence type="ECO:0000313" key="1">
    <source>
        <dbReference type="EMBL" id="KKN30930.1"/>
    </source>
</evidence>
<name>A0A0F9PGI3_9ZZZZ</name>
<sequence length="219" mass="22989">MTDDDGIIESYCRVVVNADGDWQILPPAGQITRIGEGIGFFVPPISNNDLLVAGRMASYGNCTSAGGFSSVGDSEVIGELDLSLLGGISGESESYRARTEEITIAVASGAAGVVSATNMFQPNSIILSVHARVTQAPGGGATTFDIFRTGIAGDVLLDNFPVAVDGIGNSIVNSDGTHDGPFYNTNTKTLTIQTNFNVTGSDMKVRVCVNYIQLWHFDS</sequence>
<organism evidence="1">
    <name type="scientific">marine sediment metagenome</name>
    <dbReference type="NCBI Taxonomy" id="412755"/>
    <lineage>
        <taxon>unclassified sequences</taxon>
        <taxon>metagenomes</taxon>
        <taxon>ecological metagenomes</taxon>
    </lineage>
</organism>
<comment type="caution">
    <text evidence="1">The sequence shown here is derived from an EMBL/GenBank/DDBJ whole genome shotgun (WGS) entry which is preliminary data.</text>
</comment>
<protein>
    <submittedName>
        <fullName evidence="1">Uncharacterized protein</fullName>
    </submittedName>
</protein>
<gene>
    <name evidence="1" type="ORF">LCGC14_0829210</name>
</gene>
<dbReference type="EMBL" id="LAZR01002370">
    <property type="protein sequence ID" value="KKN30930.1"/>
    <property type="molecule type" value="Genomic_DNA"/>
</dbReference>
<reference evidence="1" key="1">
    <citation type="journal article" date="2015" name="Nature">
        <title>Complex archaea that bridge the gap between prokaryotes and eukaryotes.</title>
        <authorList>
            <person name="Spang A."/>
            <person name="Saw J.H."/>
            <person name="Jorgensen S.L."/>
            <person name="Zaremba-Niedzwiedzka K."/>
            <person name="Martijn J."/>
            <person name="Lind A.E."/>
            <person name="van Eijk R."/>
            <person name="Schleper C."/>
            <person name="Guy L."/>
            <person name="Ettema T.J."/>
        </authorList>
    </citation>
    <scope>NUCLEOTIDE SEQUENCE</scope>
</reference>